<gene>
    <name evidence="2" type="ORF">MtrDRAFT_AC150776g5v2</name>
    <name evidence="3" type="ORF">MtrDRAFT_AC161749g12v2</name>
</gene>
<sequence>MQLDHVNFETDSKTTHDAFHSRKYDVSEFGQIISACQSLFNTHFTNSRVEFTRRQANEVAHTLAE</sequence>
<dbReference type="AlphaFoldDB" id="Q2HTA1"/>
<evidence type="ECO:0000313" key="2">
    <source>
        <dbReference type="EMBL" id="ABD32891.1"/>
    </source>
</evidence>
<name>Q2HTA1_MEDTR</name>
<dbReference type="GO" id="GO:0003676">
    <property type="term" value="F:nucleic acid binding"/>
    <property type="evidence" value="ECO:0007669"/>
    <property type="project" value="InterPro"/>
</dbReference>
<reference evidence="2" key="1">
    <citation type="submission" date="2005-01" db="EMBL/GenBank/DDBJ databases">
        <authorList>
            <person name="Town C.D."/>
        </authorList>
    </citation>
    <scope>NUCLEOTIDE SEQUENCE</scope>
</reference>
<reference evidence="2" key="2">
    <citation type="submission" date="2007-03" db="EMBL/GenBank/DDBJ databases">
        <authorList>
            <consortium name="The International Medicago Genome Annotation Group"/>
        </authorList>
    </citation>
    <scope>NUCLEOTIDE SEQUENCE</scope>
</reference>
<dbReference type="GO" id="GO:0004523">
    <property type="term" value="F:RNA-DNA hybrid ribonuclease activity"/>
    <property type="evidence" value="ECO:0007669"/>
    <property type="project" value="InterPro"/>
</dbReference>
<organism evidence="2">
    <name type="scientific">Medicago truncatula</name>
    <name type="common">Barrel medic</name>
    <name type="synonym">Medicago tribuloides</name>
    <dbReference type="NCBI Taxonomy" id="3880"/>
    <lineage>
        <taxon>Eukaryota</taxon>
        <taxon>Viridiplantae</taxon>
        <taxon>Streptophyta</taxon>
        <taxon>Embryophyta</taxon>
        <taxon>Tracheophyta</taxon>
        <taxon>Spermatophyta</taxon>
        <taxon>Magnoliopsida</taxon>
        <taxon>eudicotyledons</taxon>
        <taxon>Gunneridae</taxon>
        <taxon>Pentapetalae</taxon>
        <taxon>rosids</taxon>
        <taxon>fabids</taxon>
        <taxon>Fabales</taxon>
        <taxon>Fabaceae</taxon>
        <taxon>Papilionoideae</taxon>
        <taxon>50 kb inversion clade</taxon>
        <taxon>NPAAA clade</taxon>
        <taxon>Hologalegina</taxon>
        <taxon>IRL clade</taxon>
        <taxon>Trifolieae</taxon>
        <taxon>Medicago</taxon>
    </lineage>
</organism>
<dbReference type="GO" id="GO:0016740">
    <property type="term" value="F:transferase activity"/>
    <property type="evidence" value="ECO:0007669"/>
    <property type="project" value="UniProtKB-KW"/>
</dbReference>
<dbReference type="EMBL" id="AC161749">
    <property type="protein sequence ID" value="ABN08914.1"/>
    <property type="molecule type" value="Genomic_DNA"/>
</dbReference>
<evidence type="ECO:0000259" key="1">
    <source>
        <dbReference type="Pfam" id="PF13456"/>
    </source>
</evidence>
<proteinExistence type="predicted"/>
<feature type="domain" description="RNase H type-1" evidence="1">
    <location>
        <begin position="3"/>
        <end position="64"/>
    </location>
</feature>
<keyword evidence="2" id="KW-0808">Transferase</keyword>
<dbReference type="EMBL" id="AC150776">
    <property type="protein sequence ID" value="ABD32891.1"/>
    <property type="molecule type" value="Genomic_DNA"/>
</dbReference>
<dbReference type="InterPro" id="IPR002156">
    <property type="entry name" value="RNaseH_domain"/>
</dbReference>
<dbReference type="Pfam" id="PF13456">
    <property type="entry name" value="RVT_3"/>
    <property type="match status" value="1"/>
</dbReference>
<protein>
    <submittedName>
        <fullName evidence="2">Polynucleotidyl transferase, Ribonuclease H fold</fullName>
    </submittedName>
</protein>
<accession>Q2HTA1</accession>
<evidence type="ECO:0000313" key="3">
    <source>
        <dbReference type="EMBL" id="ABN08914.1"/>
    </source>
</evidence>